<dbReference type="GO" id="GO:0000287">
    <property type="term" value="F:magnesium ion binding"/>
    <property type="evidence" value="ECO:0007669"/>
    <property type="project" value="InterPro"/>
</dbReference>
<evidence type="ECO:0000259" key="10">
    <source>
        <dbReference type="SMART" id="SM01329"/>
    </source>
</evidence>
<accession>A0A4R2IWI5</accession>
<dbReference type="InterPro" id="IPR019818">
    <property type="entry name" value="IsoCit/isopropylmalate_DH_CS"/>
</dbReference>
<keyword evidence="8" id="KW-0464">Manganese</keyword>
<dbReference type="GO" id="GO:0046553">
    <property type="term" value="F:D-malate dehydrogenase (decarboxylating) (NAD+) activity"/>
    <property type="evidence" value="ECO:0007669"/>
    <property type="project" value="UniProtKB-EC"/>
</dbReference>
<dbReference type="RefSeq" id="WP_132145283.1">
    <property type="nucleotide sequence ID" value="NZ_SLWR01000002.1"/>
</dbReference>
<dbReference type="OrthoDB" id="5289857at2"/>
<evidence type="ECO:0000256" key="2">
    <source>
        <dbReference type="ARBA" id="ARBA00001946"/>
    </source>
</evidence>
<dbReference type="Proteomes" id="UP000295573">
    <property type="component" value="Unassembled WGS sequence"/>
</dbReference>
<dbReference type="AlphaFoldDB" id="A0A4R2IWI5"/>
<evidence type="ECO:0000256" key="5">
    <source>
        <dbReference type="ARBA" id="ARBA00022723"/>
    </source>
</evidence>
<organism evidence="11 12">
    <name type="scientific">Kribbella antiqua</name>
    <dbReference type="NCBI Taxonomy" id="2512217"/>
    <lineage>
        <taxon>Bacteria</taxon>
        <taxon>Bacillati</taxon>
        <taxon>Actinomycetota</taxon>
        <taxon>Actinomycetes</taxon>
        <taxon>Propionibacteriales</taxon>
        <taxon>Kribbellaceae</taxon>
        <taxon>Kribbella</taxon>
    </lineage>
</organism>
<comment type="similarity">
    <text evidence="3">Belongs to the isocitrate and isopropylmalate dehydrogenases family.</text>
</comment>
<dbReference type="Pfam" id="PF00180">
    <property type="entry name" value="Iso_dh"/>
    <property type="match status" value="1"/>
</dbReference>
<comment type="cofactor">
    <cofactor evidence="2">
        <name>Mg(2+)</name>
        <dbReference type="ChEBI" id="CHEBI:18420"/>
    </cofactor>
</comment>
<evidence type="ECO:0000256" key="1">
    <source>
        <dbReference type="ARBA" id="ARBA00001936"/>
    </source>
</evidence>
<comment type="catalytic activity">
    <reaction evidence="9">
        <text>(R)-malate + NAD(+) = pyruvate + CO2 + NADH</text>
        <dbReference type="Rhea" id="RHEA:18365"/>
        <dbReference type="ChEBI" id="CHEBI:15361"/>
        <dbReference type="ChEBI" id="CHEBI:15588"/>
        <dbReference type="ChEBI" id="CHEBI:16526"/>
        <dbReference type="ChEBI" id="CHEBI:57540"/>
        <dbReference type="ChEBI" id="CHEBI:57945"/>
        <dbReference type="EC" id="1.1.1.83"/>
    </reaction>
</comment>
<dbReference type="EMBL" id="SLWR01000002">
    <property type="protein sequence ID" value="TCO50153.1"/>
    <property type="molecule type" value="Genomic_DNA"/>
</dbReference>
<evidence type="ECO:0000313" key="11">
    <source>
        <dbReference type="EMBL" id="TCO50153.1"/>
    </source>
</evidence>
<dbReference type="EC" id="1.1.1.83" evidence="4"/>
<dbReference type="NCBIfam" id="TIGR02089">
    <property type="entry name" value="TTC"/>
    <property type="match status" value="1"/>
</dbReference>
<keyword evidence="6" id="KW-0560">Oxidoreductase</keyword>
<dbReference type="Gene3D" id="3.40.718.10">
    <property type="entry name" value="Isopropylmalate Dehydrogenase"/>
    <property type="match status" value="1"/>
</dbReference>
<evidence type="ECO:0000256" key="4">
    <source>
        <dbReference type="ARBA" id="ARBA00013126"/>
    </source>
</evidence>
<evidence type="ECO:0000256" key="9">
    <source>
        <dbReference type="ARBA" id="ARBA00049301"/>
    </source>
</evidence>
<evidence type="ECO:0000313" key="12">
    <source>
        <dbReference type="Proteomes" id="UP000295573"/>
    </source>
</evidence>
<protein>
    <recommendedName>
        <fullName evidence="4">D-malate dehydrogenase (decarboxylating)</fullName>
        <ecNumber evidence="4">1.1.1.83</ecNumber>
    </recommendedName>
</protein>
<keyword evidence="7" id="KW-0520">NAD</keyword>
<comment type="cofactor">
    <cofactor evidence="1">
        <name>Mn(2+)</name>
        <dbReference type="ChEBI" id="CHEBI:29035"/>
    </cofactor>
</comment>
<dbReference type="InterPro" id="IPR011829">
    <property type="entry name" value="TTC_DH"/>
</dbReference>
<dbReference type="SMART" id="SM01329">
    <property type="entry name" value="Iso_dh"/>
    <property type="match status" value="1"/>
</dbReference>
<name>A0A4R2IWI5_9ACTN</name>
<proteinExistence type="inferred from homology"/>
<dbReference type="PANTHER" id="PTHR43275:SF1">
    <property type="entry name" value="D-MALATE DEHYDROGENASE [DECARBOXYLATING]"/>
    <property type="match status" value="1"/>
</dbReference>
<keyword evidence="5" id="KW-0479">Metal-binding</keyword>
<sequence length="369" mass="39235">MSTHYSVAVIAGDGIGHEVVPAAMDIVDAAGSRHGFSIDWTPYPWGSEHYRTHGTMMPTDGLDRLAQHEAVFFGAVGAPDIPDHITLWGLLIPIRRGFQQYVNLRPARHVKGVRSPLAEPDGTDLMIVRENVEGEYSEVGGRFGRGTDAELAVQEAVFTRKGTARVAAYAAELAARRSGKLTSATKSNGIIHSMPFWDEVVAEAVAQQPGVELRSVLIDALAAAMVSRPQQFDVIVASNLFGDILSDLAAACVGSIGVAASANLNPERTYPSMFEPVHGSAPDIAGRGIANPVGQISTAALMLDFLGETKAAADINQAVDDVLRDGPRTPDLGGQDGTREVAEAIRKQLVCSRPAECSAGLRRQHSLGR</sequence>
<dbReference type="InterPro" id="IPR050501">
    <property type="entry name" value="ICDH/IPMDH"/>
</dbReference>
<dbReference type="PANTHER" id="PTHR43275">
    <property type="entry name" value="D-MALATE DEHYDROGENASE [DECARBOXYLATING]"/>
    <property type="match status" value="1"/>
</dbReference>
<gene>
    <name evidence="11" type="ORF">EV646_102227</name>
</gene>
<evidence type="ECO:0000256" key="7">
    <source>
        <dbReference type="ARBA" id="ARBA00023027"/>
    </source>
</evidence>
<comment type="caution">
    <text evidence="11">The sequence shown here is derived from an EMBL/GenBank/DDBJ whole genome shotgun (WGS) entry which is preliminary data.</text>
</comment>
<feature type="domain" description="Isopropylmalate dehydrogenase-like" evidence="10">
    <location>
        <begin position="6"/>
        <end position="345"/>
    </location>
</feature>
<keyword evidence="12" id="KW-1185">Reference proteome</keyword>
<dbReference type="InterPro" id="IPR024084">
    <property type="entry name" value="IsoPropMal-DH-like_dom"/>
</dbReference>
<evidence type="ECO:0000256" key="8">
    <source>
        <dbReference type="ARBA" id="ARBA00023211"/>
    </source>
</evidence>
<dbReference type="SUPFAM" id="SSF53659">
    <property type="entry name" value="Isocitrate/Isopropylmalate dehydrogenase-like"/>
    <property type="match status" value="1"/>
</dbReference>
<evidence type="ECO:0000256" key="6">
    <source>
        <dbReference type="ARBA" id="ARBA00023002"/>
    </source>
</evidence>
<dbReference type="PROSITE" id="PS00470">
    <property type="entry name" value="IDH_IMDH"/>
    <property type="match status" value="1"/>
</dbReference>
<dbReference type="GO" id="GO:0051287">
    <property type="term" value="F:NAD binding"/>
    <property type="evidence" value="ECO:0007669"/>
    <property type="project" value="InterPro"/>
</dbReference>
<evidence type="ECO:0000256" key="3">
    <source>
        <dbReference type="ARBA" id="ARBA00007769"/>
    </source>
</evidence>
<reference evidence="11 12" key="1">
    <citation type="journal article" date="2015" name="Stand. Genomic Sci.">
        <title>Genomic Encyclopedia of Bacterial and Archaeal Type Strains, Phase III: the genomes of soil and plant-associated and newly described type strains.</title>
        <authorList>
            <person name="Whitman W.B."/>
            <person name="Woyke T."/>
            <person name="Klenk H.P."/>
            <person name="Zhou Y."/>
            <person name="Lilburn T.G."/>
            <person name="Beck B.J."/>
            <person name="De Vos P."/>
            <person name="Vandamme P."/>
            <person name="Eisen J.A."/>
            <person name="Garrity G."/>
            <person name="Hugenholtz P."/>
            <person name="Kyrpides N.C."/>
        </authorList>
    </citation>
    <scope>NUCLEOTIDE SEQUENCE [LARGE SCALE GENOMIC DNA]</scope>
    <source>
        <strain evidence="11 12">VKM Ac-2541</strain>
    </source>
</reference>